<protein>
    <submittedName>
        <fullName evidence="1">Uncharacterized protein</fullName>
    </submittedName>
</protein>
<accession>A0A3L9MEE4</accession>
<comment type="caution">
    <text evidence="1">The sequence shown here is derived from an EMBL/GenBank/DDBJ whole genome shotgun (WGS) entry which is preliminary data.</text>
</comment>
<keyword evidence="2" id="KW-1185">Reference proteome</keyword>
<dbReference type="EMBL" id="RDOJ01000005">
    <property type="protein sequence ID" value="RLZ11460.1"/>
    <property type="molecule type" value="Genomic_DNA"/>
</dbReference>
<dbReference type="Proteomes" id="UP000275348">
    <property type="component" value="Unassembled WGS sequence"/>
</dbReference>
<dbReference type="OrthoDB" id="1428616at2"/>
<dbReference type="AlphaFoldDB" id="A0A3L9MEE4"/>
<evidence type="ECO:0000313" key="2">
    <source>
        <dbReference type="Proteomes" id="UP000275348"/>
    </source>
</evidence>
<proteinExistence type="predicted"/>
<sequence length="311" mass="36498">MRNILLFVNAMLCSTLFGQIDYENNTVQVKPNWELKKIYQYEFADQNISISVNDTVMNVVNHSKKSLNILDKNNFAYKLELINGKNTSNDPDEFYRDFINNSSGIKYQFTTNLSGEFLELLNIGDIRKSFLKVTKDLADIKRKPKEYKDNIAELENMINSDSYIPYVFEQEIQVLNFFNGYYLKLGEEYIGKTVQDNIFGFPISSTTTTYLKEIDKKNETFTVISDQNLSKDDFEKLWEEMAYYMLNDKNLKLSQDQIKKEIKKYSETVELKVGYVSKYDKNSILLESDYRFIMNIGSKKTINHLNIKRTN</sequence>
<reference evidence="1 2" key="1">
    <citation type="submission" date="2018-10" db="EMBL/GenBank/DDBJ databases">
        <authorList>
            <person name="Chen X."/>
        </authorList>
    </citation>
    <scope>NUCLEOTIDE SEQUENCE [LARGE SCALE GENOMIC DNA]</scope>
    <source>
        <strain evidence="1 2">YIM 102668</strain>
    </source>
</reference>
<evidence type="ECO:0000313" key="1">
    <source>
        <dbReference type="EMBL" id="RLZ11460.1"/>
    </source>
</evidence>
<name>A0A3L9MEE4_9FLAO</name>
<gene>
    <name evidence="1" type="ORF">EAH69_05305</name>
</gene>
<organism evidence="1 2">
    <name type="scientific">Faecalibacter macacae</name>
    <dbReference type="NCBI Taxonomy" id="1859289"/>
    <lineage>
        <taxon>Bacteria</taxon>
        <taxon>Pseudomonadati</taxon>
        <taxon>Bacteroidota</taxon>
        <taxon>Flavobacteriia</taxon>
        <taxon>Flavobacteriales</taxon>
        <taxon>Weeksellaceae</taxon>
        <taxon>Faecalibacter</taxon>
    </lineage>
</organism>
<dbReference type="RefSeq" id="WP_121934140.1">
    <property type="nucleotide sequence ID" value="NZ_RDOJ01000005.1"/>
</dbReference>